<accession>A0ABN2X6P4</accession>
<comment type="pathway">
    <text evidence="4 12">Porphyrin-containing compound metabolism; protoheme biosynthesis.</text>
</comment>
<keyword evidence="8 12" id="KW-0285">Flavoprotein</keyword>
<dbReference type="SUPFAM" id="SSF51905">
    <property type="entry name" value="FAD/NAD(P)-binding domain"/>
    <property type="match status" value="1"/>
</dbReference>
<name>A0ABN2X6P4_9MICO</name>
<protein>
    <recommendedName>
        <fullName evidence="7 12">Coproporphyrinogen III oxidase</fullName>
        <ecNumber evidence="6 12">1.3.3.15</ecNumber>
    </recommendedName>
</protein>
<comment type="cofactor">
    <cofactor evidence="2 12">
        <name>FAD</name>
        <dbReference type="ChEBI" id="CHEBI:57692"/>
    </cofactor>
</comment>
<proteinExistence type="inferred from homology"/>
<dbReference type="PANTHER" id="PTHR42923">
    <property type="entry name" value="PROTOPORPHYRINOGEN OXIDASE"/>
    <property type="match status" value="1"/>
</dbReference>
<keyword evidence="12" id="KW-0963">Cytoplasm</keyword>
<keyword evidence="10 12" id="KW-0560">Oxidoreductase</keyword>
<sequence length="506" mass="51972">MDRTADSPEHVPSVAVVGGGISGLTTALRLLTARDSASQDSASQGLAPAGVQVTVYESAPRLGGCLSRTELGGLLPGGADEGAEASLHRRPETRELMEELGLTPVHPSTAHGSRILTDHGLRAIPRGTLMGVPGDPRALAEVLSPEGVARVAEETLTPPQDGDVSCGGFLASRLGDEVVDTLIDPLIGGVYAGRCRELSLAATVPALLPAAQQGTPVLETVREVLASRAQTQGASIPGASGGNGQPPVFCSLRGGISGLIPALADRLTALGACIRTGTGVREIRAGRPSGEARPAVRTQAGWEQYDHVVLAVPAWAAAGLLREADPRTAELLSGIGYASSAVITAVLDDAGTDALSGSGYLVPPVRGSLVKASTFSSNKWPWLAAELPAGRHVVRMSVGRLGDTAWQQCDDAALIEAALAEWREATGQEAAVVHAEVRRWERALPQYAPGHAELAAALTASTSAGLSLAGSYLEGVGIPACISRARATAQRVLADLSSTILTKEHA</sequence>
<evidence type="ECO:0000256" key="11">
    <source>
        <dbReference type="ARBA" id="ARBA00023133"/>
    </source>
</evidence>
<feature type="domain" description="Amine oxidase" evidence="13">
    <location>
        <begin position="21"/>
        <end position="493"/>
    </location>
</feature>
<reference evidence="14 15" key="1">
    <citation type="journal article" date="2019" name="Int. J. Syst. Evol. Microbiol.">
        <title>The Global Catalogue of Microorganisms (GCM) 10K type strain sequencing project: providing services to taxonomists for standard genome sequencing and annotation.</title>
        <authorList>
            <consortium name="The Broad Institute Genomics Platform"/>
            <consortium name="The Broad Institute Genome Sequencing Center for Infectious Disease"/>
            <person name="Wu L."/>
            <person name="Ma J."/>
        </authorList>
    </citation>
    <scope>NUCLEOTIDE SEQUENCE [LARGE SCALE GENOMIC DNA]</scope>
    <source>
        <strain evidence="14 15">JCM 15900</strain>
    </source>
</reference>
<dbReference type="InterPro" id="IPR050464">
    <property type="entry name" value="Zeta_carotene_desat/Oxidored"/>
</dbReference>
<organism evidence="14 15">
    <name type="scientific">Brevibacterium salitolerans</name>
    <dbReference type="NCBI Taxonomy" id="1403566"/>
    <lineage>
        <taxon>Bacteria</taxon>
        <taxon>Bacillati</taxon>
        <taxon>Actinomycetota</taxon>
        <taxon>Actinomycetes</taxon>
        <taxon>Micrococcales</taxon>
        <taxon>Brevibacteriaceae</taxon>
        <taxon>Brevibacterium</taxon>
    </lineage>
</organism>
<dbReference type="Pfam" id="PF01593">
    <property type="entry name" value="Amino_oxidase"/>
    <property type="match status" value="1"/>
</dbReference>
<evidence type="ECO:0000256" key="9">
    <source>
        <dbReference type="ARBA" id="ARBA00022827"/>
    </source>
</evidence>
<dbReference type="InterPro" id="IPR002937">
    <property type="entry name" value="Amino_oxidase"/>
</dbReference>
<dbReference type="Proteomes" id="UP001500984">
    <property type="component" value="Unassembled WGS sequence"/>
</dbReference>
<keyword evidence="11 12" id="KW-0350">Heme biosynthesis</keyword>
<evidence type="ECO:0000256" key="12">
    <source>
        <dbReference type="RuleBase" id="RU364052"/>
    </source>
</evidence>
<keyword evidence="15" id="KW-1185">Reference proteome</keyword>
<dbReference type="EMBL" id="BAAAPZ010000019">
    <property type="protein sequence ID" value="GAA2106313.1"/>
    <property type="molecule type" value="Genomic_DNA"/>
</dbReference>
<dbReference type="InterPro" id="IPR004572">
    <property type="entry name" value="Protoporphyrinogen_oxidase"/>
</dbReference>
<dbReference type="Gene3D" id="3.90.660.20">
    <property type="entry name" value="Protoporphyrinogen oxidase, mitochondrial, domain 2"/>
    <property type="match status" value="1"/>
</dbReference>
<evidence type="ECO:0000256" key="2">
    <source>
        <dbReference type="ARBA" id="ARBA00001974"/>
    </source>
</evidence>
<comment type="caution">
    <text evidence="14">The sequence shown here is derived from an EMBL/GenBank/DDBJ whole genome shotgun (WGS) entry which is preliminary data.</text>
</comment>
<gene>
    <name evidence="14" type="primary">hemG</name>
    <name evidence="14" type="ORF">GCM10009823_32290</name>
</gene>
<evidence type="ECO:0000256" key="6">
    <source>
        <dbReference type="ARBA" id="ARBA00012402"/>
    </source>
</evidence>
<comment type="catalytic activity">
    <reaction evidence="1">
        <text>coproporphyrinogen III + 3 O2 = coproporphyrin III + 3 H2O2</text>
        <dbReference type="Rhea" id="RHEA:43436"/>
        <dbReference type="ChEBI" id="CHEBI:15379"/>
        <dbReference type="ChEBI" id="CHEBI:16240"/>
        <dbReference type="ChEBI" id="CHEBI:57309"/>
        <dbReference type="ChEBI" id="CHEBI:131725"/>
        <dbReference type="EC" id="1.3.3.15"/>
    </reaction>
    <physiologicalReaction direction="left-to-right" evidence="1">
        <dbReference type="Rhea" id="RHEA:43437"/>
    </physiologicalReaction>
</comment>
<evidence type="ECO:0000256" key="7">
    <source>
        <dbReference type="ARBA" id="ARBA00019046"/>
    </source>
</evidence>
<dbReference type="Gene3D" id="1.10.3110.10">
    <property type="entry name" value="protoporphyrinogen ix oxidase, domain 3"/>
    <property type="match status" value="1"/>
</dbReference>
<evidence type="ECO:0000256" key="10">
    <source>
        <dbReference type="ARBA" id="ARBA00023002"/>
    </source>
</evidence>
<dbReference type="SUPFAM" id="SSF54373">
    <property type="entry name" value="FAD-linked reductases, C-terminal domain"/>
    <property type="match status" value="1"/>
</dbReference>
<evidence type="ECO:0000256" key="4">
    <source>
        <dbReference type="ARBA" id="ARBA00004744"/>
    </source>
</evidence>
<evidence type="ECO:0000256" key="1">
    <source>
        <dbReference type="ARBA" id="ARBA00001755"/>
    </source>
</evidence>
<comment type="similarity">
    <text evidence="5 12">Belongs to the protoporphyrinogen/coproporphyrinogen oxidase family. Coproporphyrinogen III oxidase subfamily.</text>
</comment>
<comment type="function">
    <text evidence="3 12">Involved in coproporphyrin-dependent heme b biosynthesis. Catalyzes the oxidation of coproporphyrinogen III to coproporphyrin III.</text>
</comment>
<comment type="subcellular location">
    <subcellularLocation>
        <location evidence="12">Cytoplasm</location>
    </subcellularLocation>
</comment>
<keyword evidence="9 12" id="KW-0274">FAD</keyword>
<dbReference type="RefSeq" id="WP_344338548.1">
    <property type="nucleotide sequence ID" value="NZ_BAAAPZ010000019.1"/>
</dbReference>
<dbReference type="InterPro" id="IPR036188">
    <property type="entry name" value="FAD/NAD-bd_sf"/>
</dbReference>
<evidence type="ECO:0000256" key="8">
    <source>
        <dbReference type="ARBA" id="ARBA00022630"/>
    </source>
</evidence>
<dbReference type="PANTHER" id="PTHR42923:SF3">
    <property type="entry name" value="PROTOPORPHYRINOGEN OXIDASE"/>
    <property type="match status" value="1"/>
</dbReference>
<evidence type="ECO:0000256" key="3">
    <source>
        <dbReference type="ARBA" id="ARBA00002185"/>
    </source>
</evidence>
<evidence type="ECO:0000313" key="15">
    <source>
        <dbReference type="Proteomes" id="UP001500984"/>
    </source>
</evidence>
<dbReference type="Gene3D" id="3.50.50.60">
    <property type="entry name" value="FAD/NAD(P)-binding domain"/>
    <property type="match status" value="1"/>
</dbReference>
<evidence type="ECO:0000313" key="14">
    <source>
        <dbReference type="EMBL" id="GAA2106313.1"/>
    </source>
</evidence>
<dbReference type="NCBIfam" id="TIGR00562">
    <property type="entry name" value="proto_IX_ox"/>
    <property type="match status" value="1"/>
</dbReference>
<evidence type="ECO:0000256" key="5">
    <source>
        <dbReference type="ARBA" id="ARBA00008310"/>
    </source>
</evidence>
<dbReference type="EC" id="1.3.3.15" evidence="6 12"/>
<evidence type="ECO:0000259" key="13">
    <source>
        <dbReference type="Pfam" id="PF01593"/>
    </source>
</evidence>